<protein>
    <submittedName>
        <fullName evidence="1">Uncharacterized protein</fullName>
    </submittedName>
</protein>
<sequence>MSYPINAYQEYGKGAYYALEMKACDQSPEANVIEALTKNLTPPEVLLIILNPLSHVLGIRGADLRHLMRMKPYDIRIGRFLAHSLDSRIFLMQLGFFFGWFFHDRLVVYGITINYQVLLYTSDHWSLNLPNGLFVDLSYDIKCKSLS</sequence>
<name>A0AAN9QAU7_CANGL</name>
<keyword evidence="2" id="KW-1185">Reference proteome</keyword>
<gene>
    <name evidence="1" type="ORF">VNO77_27805</name>
</gene>
<comment type="caution">
    <text evidence="1">The sequence shown here is derived from an EMBL/GenBank/DDBJ whole genome shotgun (WGS) entry which is preliminary data.</text>
</comment>
<accession>A0AAN9QAU7</accession>
<dbReference type="Proteomes" id="UP001367508">
    <property type="component" value="Unassembled WGS sequence"/>
</dbReference>
<dbReference type="AlphaFoldDB" id="A0AAN9QAU7"/>
<reference evidence="1 2" key="1">
    <citation type="submission" date="2024-01" db="EMBL/GenBank/DDBJ databases">
        <title>The genomes of 5 underutilized Papilionoideae crops provide insights into root nodulation and disease resistanc.</title>
        <authorList>
            <person name="Jiang F."/>
        </authorList>
    </citation>
    <scope>NUCLEOTIDE SEQUENCE [LARGE SCALE GENOMIC DNA]</scope>
    <source>
        <strain evidence="1">LVBAO_FW01</strain>
        <tissue evidence="1">Leaves</tissue>
    </source>
</reference>
<evidence type="ECO:0000313" key="1">
    <source>
        <dbReference type="EMBL" id="KAK7324273.1"/>
    </source>
</evidence>
<organism evidence="1 2">
    <name type="scientific">Canavalia gladiata</name>
    <name type="common">Sword bean</name>
    <name type="synonym">Dolichos gladiatus</name>
    <dbReference type="NCBI Taxonomy" id="3824"/>
    <lineage>
        <taxon>Eukaryota</taxon>
        <taxon>Viridiplantae</taxon>
        <taxon>Streptophyta</taxon>
        <taxon>Embryophyta</taxon>
        <taxon>Tracheophyta</taxon>
        <taxon>Spermatophyta</taxon>
        <taxon>Magnoliopsida</taxon>
        <taxon>eudicotyledons</taxon>
        <taxon>Gunneridae</taxon>
        <taxon>Pentapetalae</taxon>
        <taxon>rosids</taxon>
        <taxon>fabids</taxon>
        <taxon>Fabales</taxon>
        <taxon>Fabaceae</taxon>
        <taxon>Papilionoideae</taxon>
        <taxon>50 kb inversion clade</taxon>
        <taxon>NPAAA clade</taxon>
        <taxon>indigoferoid/millettioid clade</taxon>
        <taxon>Phaseoleae</taxon>
        <taxon>Canavalia</taxon>
    </lineage>
</organism>
<dbReference type="EMBL" id="JAYMYQ010000006">
    <property type="protein sequence ID" value="KAK7324273.1"/>
    <property type="molecule type" value="Genomic_DNA"/>
</dbReference>
<proteinExistence type="predicted"/>
<evidence type="ECO:0000313" key="2">
    <source>
        <dbReference type="Proteomes" id="UP001367508"/>
    </source>
</evidence>